<dbReference type="KEGG" id="lby:Lbys_0250"/>
<dbReference type="CDD" id="cd10981">
    <property type="entry name" value="ZnPC_S1P1"/>
    <property type="match status" value="1"/>
</dbReference>
<evidence type="ECO:0008006" key="3">
    <source>
        <dbReference type="Google" id="ProtNLM"/>
    </source>
</evidence>
<name>E4RU62_LEAB4</name>
<dbReference type="HOGENOM" id="CLU_053114_0_0_10"/>
<dbReference type="SUPFAM" id="SSF48537">
    <property type="entry name" value="Phospholipase C/P1 nuclease"/>
    <property type="match status" value="1"/>
</dbReference>
<dbReference type="Proteomes" id="UP000007435">
    <property type="component" value="Chromosome"/>
</dbReference>
<dbReference type="RefSeq" id="WP_013407098.1">
    <property type="nucleotide sequence ID" value="NC_014655.1"/>
</dbReference>
<dbReference type="EMBL" id="CP002305">
    <property type="protein sequence ID" value="ADQ16043.1"/>
    <property type="molecule type" value="Genomic_DNA"/>
</dbReference>
<dbReference type="AlphaFoldDB" id="E4RU62"/>
<proteinExistence type="predicted"/>
<keyword evidence="2" id="KW-1185">Reference proteome</keyword>
<reference key="1">
    <citation type="submission" date="2010-11" db="EMBL/GenBank/DDBJ databases">
        <title>The complete genome of Leadbetterella byssophila DSM 17132.</title>
        <authorList>
            <consortium name="US DOE Joint Genome Institute (JGI-PGF)"/>
            <person name="Lucas S."/>
            <person name="Copeland A."/>
            <person name="Lapidus A."/>
            <person name="Glavina del Rio T."/>
            <person name="Dalin E."/>
            <person name="Tice H."/>
            <person name="Bruce D."/>
            <person name="Goodwin L."/>
            <person name="Pitluck S."/>
            <person name="Kyrpides N."/>
            <person name="Mavromatis K."/>
            <person name="Ivanova N."/>
            <person name="Teshima H."/>
            <person name="Brettin T."/>
            <person name="Detter J.C."/>
            <person name="Han C."/>
            <person name="Tapia R."/>
            <person name="Land M."/>
            <person name="Hauser L."/>
            <person name="Markowitz V."/>
            <person name="Cheng J.-F."/>
            <person name="Hugenholtz P."/>
            <person name="Woyke T."/>
            <person name="Wu D."/>
            <person name="Tindall B."/>
            <person name="Pomrenke H.G."/>
            <person name="Brambilla E."/>
            <person name="Klenk H.-P."/>
            <person name="Eisen J.A."/>
        </authorList>
    </citation>
    <scope>NUCLEOTIDE SEQUENCE [LARGE SCALE GENOMIC DNA]</scope>
    <source>
        <strain>DSM 17132</strain>
    </source>
</reference>
<dbReference type="GO" id="GO:0016788">
    <property type="term" value="F:hydrolase activity, acting on ester bonds"/>
    <property type="evidence" value="ECO:0007669"/>
    <property type="project" value="InterPro"/>
</dbReference>
<sequence>MKLLCFYLLLLVPPWGFYAHKWINRMAVFLQPPELFVFLKKHIHYISDHAVNPDKRRYAVVGEAERHYIDLDEYNAEEKLVLPSLTWEKAVERYTEDSLRARGIVPWQIIRMKHQLTEAFMHRDVSRIVKLCTDLGHYIADAHVPLHTTKNYNGQLTGQNGIHGLWESRLPELYLQGYDMWIGRAAYEPRIQERVWRTVFDSHAAVDSVLSFEKRLSEDKKYTIEERNGVLVKTYSSLFSAQYHKALQDQVERRMRAAIQTVADIWYTAWSDAGKPDLGDEIFEIQADTIPRAQVLKVREEN</sequence>
<organism evidence="1 2">
    <name type="scientific">Leadbetterella byssophila (strain DSM 17132 / JCM 16389 / KACC 11308 / NBRC 106382 / 4M15)</name>
    <dbReference type="NCBI Taxonomy" id="649349"/>
    <lineage>
        <taxon>Bacteria</taxon>
        <taxon>Pseudomonadati</taxon>
        <taxon>Bacteroidota</taxon>
        <taxon>Cytophagia</taxon>
        <taxon>Cytophagales</taxon>
        <taxon>Leadbetterellaceae</taxon>
        <taxon>Leadbetterella</taxon>
    </lineage>
</organism>
<accession>E4RU62</accession>
<protein>
    <recommendedName>
        <fullName evidence="3">S1/P1 Nuclease</fullName>
    </recommendedName>
</protein>
<dbReference type="STRING" id="649349.Lbys_0250"/>
<dbReference type="eggNOG" id="ENOG502Z9BM">
    <property type="taxonomic scope" value="Bacteria"/>
</dbReference>
<evidence type="ECO:0000313" key="2">
    <source>
        <dbReference type="Proteomes" id="UP000007435"/>
    </source>
</evidence>
<dbReference type="Gene3D" id="1.10.575.10">
    <property type="entry name" value="P1 Nuclease"/>
    <property type="match status" value="1"/>
</dbReference>
<gene>
    <name evidence="1" type="ordered locus">Lbys_0250</name>
</gene>
<dbReference type="InterPro" id="IPR008947">
    <property type="entry name" value="PLipase_C/P1_nuclease_dom_sf"/>
</dbReference>
<reference evidence="1 2" key="2">
    <citation type="journal article" date="2011" name="Stand. Genomic Sci.">
        <title>Complete genome sequence of Leadbetterella byssophila type strain (4M15).</title>
        <authorList>
            <person name="Abt B."/>
            <person name="Teshima H."/>
            <person name="Lucas S."/>
            <person name="Lapidus A."/>
            <person name="Del Rio T.G."/>
            <person name="Nolan M."/>
            <person name="Tice H."/>
            <person name="Cheng J.F."/>
            <person name="Pitluck S."/>
            <person name="Liolios K."/>
            <person name="Pagani I."/>
            <person name="Ivanova N."/>
            <person name="Mavromatis K."/>
            <person name="Pati A."/>
            <person name="Tapia R."/>
            <person name="Han C."/>
            <person name="Goodwin L."/>
            <person name="Chen A."/>
            <person name="Palaniappan K."/>
            <person name="Land M."/>
            <person name="Hauser L."/>
            <person name="Chang Y.J."/>
            <person name="Jeffries C.D."/>
            <person name="Rohde M."/>
            <person name="Goker M."/>
            <person name="Tindall B.J."/>
            <person name="Detter J.C."/>
            <person name="Woyke T."/>
            <person name="Bristow J."/>
            <person name="Eisen J.A."/>
            <person name="Markowitz V."/>
            <person name="Hugenholtz P."/>
            <person name="Klenk H.P."/>
            <person name="Kyrpides N.C."/>
        </authorList>
    </citation>
    <scope>NUCLEOTIDE SEQUENCE [LARGE SCALE GENOMIC DNA]</scope>
    <source>
        <strain evidence="2">DSM 17132 / JCM 16389 / KACC 11308 / NBRC 106382 / 4M15</strain>
    </source>
</reference>
<dbReference type="OrthoDB" id="267579at2"/>
<evidence type="ECO:0000313" key="1">
    <source>
        <dbReference type="EMBL" id="ADQ16043.1"/>
    </source>
</evidence>